<accession>A0A654FGQ7</accession>
<evidence type="ECO:0000313" key="1">
    <source>
        <dbReference type="EMBL" id="VYS58892.1"/>
    </source>
</evidence>
<reference evidence="1 2" key="1">
    <citation type="submission" date="2019-11" db="EMBL/GenBank/DDBJ databases">
        <authorList>
            <person name="Jiao W.-B."/>
            <person name="Schneeberger K."/>
        </authorList>
    </citation>
    <scope>NUCLEOTIDE SEQUENCE [LARGE SCALE GENOMIC DNA]</scope>
    <source>
        <strain evidence="2">cv. An-1</strain>
    </source>
</reference>
<proteinExistence type="predicted"/>
<sequence length="90" mass="10792">MGVTFVAWKRQTPKNSEDLRNPTINRKLYNRLTDMMWRAYCLQLGRREEAAPSFITPDHNYQHIKLDYARFDGGDPTEWLSKLQQYITFH</sequence>
<evidence type="ECO:0000313" key="2">
    <source>
        <dbReference type="Proteomes" id="UP000426265"/>
    </source>
</evidence>
<gene>
    <name evidence="1" type="ORF">AN1_LOCUS14336</name>
</gene>
<protein>
    <submittedName>
        <fullName evidence="1">Uncharacterized protein</fullName>
    </submittedName>
</protein>
<organism evidence="1 2">
    <name type="scientific">Arabidopsis thaliana</name>
    <name type="common">Mouse-ear cress</name>
    <dbReference type="NCBI Taxonomy" id="3702"/>
    <lineage>
        <taxon>Eukaryota</taxon>
        <taxon>Viridiplantae</taxon>
        <taxon>Streptophyta</taxon>
        <taxon>Embryophyta</taxon>
        <taxon>Tracheophyta</taxon>
        <taxon>Spermatophyta</taxon>
        <taxon>Magnoliopsida</taxon>
        <taxon>eudicotyledons</taxon>
        <taxon>Gunneridae</taxon>
        <taxon>Pentapetalae</taxon>
        <taxon>rosids</taxon>
        <taxon>malvids</taxon>
        <taxon>Brassicales</taxon>
        <taxon>Brassicaceae</taxon>
        <taxon>Camelineae</taxon>
        <taxon>Arabidopsis</taxon>
    </lineage>
</organism>
<dbReference type="EMBL" id="CACRSJ010000106">
    <property type="protein sequence ID" value="VYS58892.1"/>
    <property type="molecule type" value="Genomic_DNA"/>
</dbReference>
<name>A0A654FGQ7_ARATH</name>
<dbReference type="Proteomes" id="UP000426265">
    <property type="component" value="Unassembled WGS sequence"/>
</dbReference>
<dbReference type="AlphaFoldDB" id="A0A654FGQ7"/>